<protein>
    <submittedName>
        <fullName evidence="1">Uncharacterized protein</fullName>
    </submittedName>
</protein>
<dbReference type="Proteomes" id="UP000241071">
    <property type="component" value="Segment"/>
</dbReference>
<evidence type="ECO:0000313" key="2">
    <source>
        <dbReference type="Proteomes" id="UP000241071"/>
    </source>
</evidence>
<keyword evidence="2" id="KW-1185">Reference proteome</keyword>
<sequence>MEVTDMINFQQEINTLINLCIDNIQYENDPVINKKIKLLNQVMCYFNRIITISENTKDYKEENSDTDTDITISDIQDDDVEYDSPTCLSDNEDYGNLFVNKIYQRQTPSTIHNINKKILGLDKIDEEILEDMFKKKMINYFTNRKIIRTKKYLKMI</sequence>
<organism evidence="1 2">
    <name type="scientific">Moumouvirus goulette</name>
    <dbReference type="NCBI Taxonomy" id="1247379"/>
    <lineage>
        <taxon>Viruses</taxon>
        <taxon>Varidnaviria</taxon>
        <taxon>Bamfordvirae</taxon>
        <taxon>Nucleocytoviricota</taxon>
        <taxon>Megaviricetes</taxon>
        <taxon>Imitervirales</taxon>
        <taxon>Mimiviridae</taxon>
        <taxon>Megamimivirinae</taxon>
        <taxon>Moumouvirus</taxon>
        <taxon>Moumouvirus goulettemassiliense</taxon>
    </lineage>
</organism>
<gene>
    <name evidence="1" type="ORF">glt_00721</name>
</gene>
<accession>M1PNF1</accession>
<evidence type="ECO:0000313" key="1">
    <source>
        <dbReference type="EMBL" id="AGF85526.1"/>
    </source>
</evidence>
<reference evidence="1 2" key="1">
    <citation type="submission" date="2012-10" db="EMBL/GenBank/DDBJ databases">
        <title>Complete genome sequence of Moumouvirus goulette.</title>
        <authorList>
            <person name="Fournous G."/>
            <person name="Bougalmi M."/>
            <person name="Colson P."/>
        </authorList>
    </citation>
    <scope>NUCLEOTIDE SEQUENCE [LARGE SCALE GENOMIC DNA]</scope>
</reference>
<dbReference type="EMBL" id="KC008572">
    <property type="protein sequence ID" value="AGF85526.1"/>
    <property type="molecule type" value="Genomic_DNA"/>
</dbReference>
<proteinExistence type="predicted"/>
<name>M1PNF1_9VIRU</name>